<dbReference type="Proteomes" id="UP000709295">
    <property type="component" value="Unassembled WGS sequence"/>
</dbReference>
<dbReference type="AlphaFoldDB" id="A0A8J5IXZ4"/>
<gene>
    <name evidence="2" type="ORF">JG688_00013764</name>
</gene>
<dbReference type="EMBL" id="JAENGY010001208">
    <property type="protein sequence ID" value="KAG6951370.1"/>
    <property type="molecule type" value="Genomic_DNA"/>
</dbReference>
<name>A0A8J5IXZ4_9STRA</name>
<evidence type="ECO:0000313" key="3">
    <source>
        <dbReference type="Proteomes" id="UP000709295"/>
    </source>
</evidence>
<evidence type="ECO:0000313" key="2">
    <source>
        <dbReference type="EMBL" id="KAG6951370.1"/>
    </source>
</evidence>
<accession>A0A8J5IXZ4</accession>
<feature type="compositionally biased region" description="Polar residues" evidence="1">
    <location>
        <begin position="35"/>
        <end position="47"/>
    </location>
</feature>
<evidence type="ECO:0000256" key="1">
    <source>
        <dbReference type="SAM" id="MobiDB-lite"/>
    </source>
</evidence>
<keyword evidence="3" id="KW-1185">Reference proteome</keyword>
<organism evidence="2 3">
    <name type="scientific">Phytophthora aleatoria</name>
    <dbReference type="NCBI Taxonomy" id="2496075"/>
    <lineage>
        <taxon>Eukaryota</taxon>
        <taxon>Sar</taxon>
        <taxon>Stramenopiles</taxon>
        <taxon>Oomycota</taxon>
        <taxon>Peronosporomycetes</taxon>
        <taxon>Peronosporales</taxon>
        <taxon>Peronosporaceae</taxon>
        <taxon>Phytophthora</taxon>
    </lineage>
</organism>
<reference evidence="2" key="1">
    <citation type="submission" date="2021-01" db="EMBL/GenBank/DDBJ databases">
        <title>Phytophthora aleatoria, a newly-described species from Pinus radiata is distinct from Phytophthora cactorum isolates based on comparative genomics.</title>
        <authorList>
            <person name="Mcdougal R."/>
            <person name="Panda P."/>
            <person name="Williams N."/>
            <person name="Studholme D.J."/>
        </authorList>
    </citation>
    <scope>NUCLEOTIDE SEQUENCE</scope>
    <source>
        <strain evidence="2">NZFS 4037</strain>
    </source>
</reference>
<feature type="region of interest" description="Disordered" evidence="1">
    <location>
        <begin position="35"/>
        <end position="74"/>
    </location>
</feature>
<protein>
    <submittedName>
        <fullName evidence="2">Uncharacterized protein</fullName>
    </submittedName>
</protein>
<sequence length="74" mass="8211">MEDAKTIETHFKTSHESFVGVHHLILRQDLAASLKSNKGSASRSDSSACGKRGLESDKRGHRVFIPNEIRKPLP</sequence>
<proteinExistence type="predicted"/>
<comment type="caution">
    <text evidence="2">The sequence shown here is derived from an EMBL/GenBank/DDBJ whole genome shotgun (WGS) entry which is preliminary data.</text>
</comment>